<feature type="domain" description="Bridge-like lipid transfer protein family member 1 middle region" evidence="2">
    <location>
        <begin position="5"/>
        <end position="661"/>
    </location>
</feature>
<feature type="region of interest" description="Disordered" evidence="1">
    <location>
        <begin position="108"/>
        <end position="131"/>
    </location>
</feature>
<evidence type="ECO:0008006" key="6">
    <source>
        <dbReference type="Google" id="ProtNLM"/>
    </source>
</evidence>
<evidence type="ECO:0000313" key="5">
    <source>
        <dbReference type="Proteomes" id="UP000694388"/>
    </source>
</evidence>
<proteinExistence type="predicted"/>
<sequence>MGTKDFQAVQLADAQVVFRPLLERLGIRAREAEGVNYREYTGEQLSLAGTLRCLRADIVESDCNKDRKVPRHRKLYPMPPPDNRTSIPALVFNTLSVRAVIREEQAKAPAMVTDKATRKQPPPPLSLHDRSRTALPSTLRGHVTVSCQSIDQRINMALVRLVHQFCTVIADVRATQTDIRLSRYSAGSTSPTPAYYADSNQHKSNRVPKRADTGRGSRGSLEIAHSFRVGSTKGNKKVSETQNIGSIGVHRGGRLVRSERKSSRTARKDSCDGGLEPVTDSDSVSMSEQSEPSAECWQDMYKLLNFYSLISHPARVLQRTTQMLPTEAVLRPRQDNTVQAVPDNRGAMGSLPQQPICTVEFTDEINASGDPSKSPTRTTSHRRMGSTSCEAPHVTFLVFAVGMVQKLCLKADIGGLTMEAELRKAHGSCSIKERMKDVYHQKTTETCATVHVGGVTAVLLEGLTPNIQTVVKCSVAKSQALYTAKIGESSHNSVVLHVGMVTANIPQHPATLHGMMVRSSHQLSKQISDLLRQPSLREDTTASQVPSTSRPPTSQVQTPLEPGDFPQLPDGLEHRPLVLTFEVVLDGMSLGAALLPSLRAEYKTGRLWGRGITGAQTQFKFELPIHNLSFSSKVSAADSSSASTSLGLPLVSVSGEFVMQDPLRATGEGTAATGRLPSVGDDGGLNSDGLTTRHGDYLQLFAEIGSFEHNLSTDLLHHLVFVQKVFMKEVNEVIQKVSGGEQPISLWNEDVASPEGEKYRVLLYSMQLRFLGVQMTASTPTMSAVRFETGIIELELNNRMQAKAREGTPTAGSFLKLFGKCQVDLNLALGQIVNHQVYKEAGSEFVQVAFFRTRLSLRNAVQNEIKGHSGSGREAVLIMLSRPIVYAQPVAFDKGVLF</sequence>
<dbReference type="GeneTree" id="ENSGT00640000091487"/>
<dbReference type="InterPro" id="IPR056742">
    <property type="entry name" value="BLTP1_C"/>
</dbReference>
<evidence type="ECO:0000259" key="3">
    <source>
        <dbReference type="Pfam" id="PF25040"/>
    </source>
</evidence>
<evidence type="ECO:0000256" key="1">
    <source>
        <dbReference type="SAM" id="MobiDB-lite"/>
    </source>
</evidence>
<feature type="compositionally biased region" description="Basic and acidic residues" evidence="1">
    <location>
        <begin position="256"/>
        <end position="271"/>
    </location>
</feature>
<feature type="domain" description="Bridge-like lipid transfer protein family member 1 C-terminal" evidence="3">
    <location>
        <begin position="694"/>
        <end position="898"/>
    </location>
</feature>
<dbReference type="Pfam" id="PF25039">
    <property type="entry name" value="BLTP1_M"/>
    <property type="match status" value="1"/>
</dbReference>
<evidence type="ECO:0000313" key="4">
    <source>
        <dbReference type="Ensembl" id="ENSEBUP00000027920.1"/>
    </source>
</evidence>
<dbReference type="PANTHER" id="PTHR31640">
    <property type="entry name" value="TRANSMEMBRANE PROTEIN KIAA1109"/>
    <property type="match status" value="1"/>
</dbReference>
<dbReference type="OMA" id="DKSTHMR"/>
<accession>A0A8C4RDS6</accession>
<reference evidence="4" key="2">
    <citation type="submission" date="2025-09" db="UniProtKB">
        <authorList>
            <consortium name="Ensembl"/>
        </authorList>
    </citation>
    <scope>IDENTIFICATION</scope>
</reference>
<dbReference type="InterPro" id="IPR056741">
    <property type="entry name" value="BLTP1_M"/>
</dbReference>
<dbReference type="AlphaFoldDB" id="A0A8C4RDS6"/>
<dbReference type="Pfam" id="PF25040">
    <property type="entry name" value="BLTP1_C"/>
    <property type="match status" value="1"/>
</dbReference>
<dbReference type="Ensembl" id="ENSEBUT00000028496.1">
    <property type="protein sequence ID" value="ENSEBUP00000027920.1"/>
    <property type="gene ID" value="ENSEBUG00000017060.1"/>
</dbReference>
<feature type="compositionally biased region" description="Polar residues" evidence="1">
    <location>
        <begin position="541"/>
        <end position="558"/>
    </location>
</feature>
<feature type="compositionally biased region" description="Polar residues" evidence="1">
    <location>
        <begin position="369"/>
        <end position="378"/>
    </location>
</feature>
<reference evidence="4" key="1">
    <citation type="submission" date="2025-08" db="UniProtKB">
        <authorList>
            <consortium name="Ensembl"/>
        </authorList>
    </citation>
    <scope>IDENTIFICATION</scope>
</reference>
<organism evidence="4 5">
    <name type="scientific">Eptatretus burgeri</name>
    <name type="common">Inshore hagfish</name>
    <dbReference type="NCBI Taxonomy" id="7764"/>
    <lineage>
        <taxon>Eukaryota</taxon>
        <taxon>Metazoa</taxon>
        <taxon>Chordata</taxon>
        <taxon>Craniata</taxon>
        <taxon>Vertebrata</taxon>
        <taxon>Cyclostomata</taxon>
        <taxon>Myxini</taxon>
        <taxon>Myxiniformes</taxon>
        <taxon>Myxinidae</taxon>
        <taxon>Eptatretinae</taxon>
        <taxon>Eptatretus</taxon>
    </lineage>
</organism>
<evidence type="ECO:0000259" key="2">
    <source>
        <dbReference type="Pfam" id="PF25039"/>
    </source>
</evidence>
<name>A0A8C4RDS6_EPTBU</name>
<feature type="region of interest" description="Disordered" evidence="1">
    <location>
        <begin position="363"/>
        <end position="386"/>
    </location>
</feature>
<feature type="region of interest" description="Disordered" evidence="1">
    <location>
        <begin position="184"/>
        <end position="291"/>
    </location>
</feature>
<feature type="region of interest" description="Disordered" evidence="1">
    <location>
        <begin position="532"/>
        <end position="571"/>
    </location>
</feature>
<protein>
    <recommendedName>
        <fullName evidence="6">Fragile site-associated protein C-terminal domain-containing protein</fullName>
    </recommendedName>
</protein>
<feature type="compositionally biased region" description="Polar residues" evidence="1">
    <location>
        <begin position="280"/>
        <end position="291"/>
    </location>
</feature>
<dbReference type="PANTHER" id="PTHR31640:SF1">
    <property type="entry name" value="BRIDGE-LIKE LIPID TRANSFER PROTEIN FAMILY MEMBER 1"/>
    <property type="match status" value="1"/>
</dbReference>
<dbReference type="GO" id="GO:0098793">
    <property type="term" value="C:presynapse"/>
    <property type="evidence" value="ECO:0007669"/>
    <property type="project" value="GOC"/>
</dbReference>
<dbReference type="GO" id="GO:0048488">
    <property type="term" value="P:synaptic vesicle endocytosis"/>
    <property type="evidence" value="ECO:0007669"/>
    <property type="project" value="TreeGrafter"/>
</dbReference>
<dbReference type="InterPro" id="IPR033616">
    <property type="entry name" value="BLTP1"/>
</dbReference>
<keyword evidence="5" id="KW-1185">Reference proteome</keyword>
<dbReference type="Proteomes" id="UP000694388">
    <property type="component" value="Unplaced"/>
</dbReference>